<evidence type="ECO:0000259" key="2">
    <source>
        <dbReference type="Pfam" id="PF13456"/>
    </source>
</evidence>
<dbReference type="Proteomes" id="UP001058974">
    <property type="component" value="Chromosome 4"/>
</dbReference>
<dbReference type="GO" id="GO:0003676">
    <property type="term" value="F:nucleic acid binding"/>
    <property type="evidence" value="ECO:0007669"/>
    <property type="project" value="InterPro"/>
</dbReference>
<dbReference type="Pfam" id="PF13456">
    <property type="entry name" value="RVT_3"/>
    <property type="match status" value="1"/>
</dbReference>
<dbReference type="SUPFAM" id="SSF53098">
    <property type="entry name" value="Ribonuclease H-like"/>
    <property type="match status" value="1"/>
</dbReference>
<dbReference type="InterPro" id="IPR053151">
    <property type="entry name" value="RNase_H-like"/>
</dbReference>
<dbReference type="PANTHER" id="PTHR47723:SF19">
    <property type="entry name" value="POLYNUCLEOTIDYL TRANSFERASE, RIBONUCLEASE H-LIKE SUPERFAMILY PROTEIN"/>
    <property type="match status" value="1"/>
</dbReference>
<gene>
    <name evidence="3" type="ORF">KIW84_041830</name>
</gene>
<protein>
    <recommendedName>
        <fullName evidence="2">RNase H type-1 domain-containing protein</fullName>
    </recommendedName>
</protein>
<dbReference type="InterPro" id="IPR012337">
    <property type="entry name" value="RNaseH-like_sf"/>
</dbReference>
<dbReference type="Gene3D" id="3.30.420.10">
    <property type="entry name" value="Ribonuclease H-like superfamily/Ribonuclease H"/>
    <property type="match status" value="1"/>
</dbReference>
<dbReference type="InterPro" id="IPR002156">
    <property type="entry name" value="RNaseH_domain"/>
</dbReference>
<dbReference type="EMBL" id="JAMSHJ010000004">
    <property type="protein sequence ID" value="KAI5416976.1"/>
    <property type="molecule type" value="Genomic_DNA"/>
</dbReference>
<dbReference type="Gramene" id="Psat04G0183000-T1">
    <property type="protein sequence ID" value="KAI5416976.1"/>
    <property type="gene ID" value="KIW84_041830"/>
</dbReference>
<feature type="region of interest" description="Disordered" evidence="1">
    <location>
        <begin position="44"/>
        <end position="67"/>
    </location>
</feature>
<accession>A0A9D5ARR3</accession>
<dbReference type="PANTHER" id="PTHR47723">
    <property type="entry name" value="OS05G0353850 PROTEIN"/>
    <property type="match status" value="1"/>
</dbReference>
<evidence type="ECO:0000313" key="3">
    <source>
        <dbReference type="EMBL" id="KAI5416976.1"/>
    </source>
</evidence>
<reference evidence="3 4" key="1">
    <citation type="journal article" date="2022" name="Nat. Genet.">
        <title>Improved pea reference genome and pan-genome highlight genomic features and evolutionary characteristics.</title>
        <authorList>
            <person name="Yang T."/>
            <person name="Liu R."/>
            <person name="Luo Y."/>
            <person name="Hu S."/>
            <person name="Wang D."/>
            <person name="Wang C."/>
            <person name="Pandey M.K."/>
            <person name="Ge S."/>
            <person name="Xu Q."/>
            <person name="Li N."/>
            <person name="Li G."/>
            <person name="Huang Y."/>
            <person name="Saxena R.K."/>
            <person name="Ji Y."/>
            <person name="Li M."/>
            <person name="Yan X."/>
            <person name="He Y."/>
            <person name="Liu Y."/>
            <person name="Wang X."/>
            <person name="Xiang C."/>
            <person name="Varshney R.K."/>
            <person name="Ding H."/>
            <person name="Gao S."/>
            <person name="Zong X."/>
        </authorList>
    </citation>
    <scope>NUCLEOTIDE SEQUENCE [LARGE SCALE GENOMIC DNA]</scope>
    <source>
        <strain evidence="3 4">cv. Zhongwan 6</strain>
    </source>
</reference>
<organism evidence="3 4">
    <name type="scientific">Pisum sativum</name>
    <name type="common">Garden pea</name>
    <name type="synonym">Lathyrus oleraceus</name>
    <dbReference type="NCBI Taxonomy" id="3888"/>
    <lineage>
        <taxon>Eukaryota</taxon>
        <taxon>Viridiplantae</taxon>
        <taxon>Streptophyta</taxon>
        <taxon>Embryophyta</taxon>
        <taxon>Tracheophyta</taxon>
        <taxon>Spermatophyta</taxon>
        <taxon>Magnoliopsida</taxon>
        <taxon>eudicotyledons</taxon>
        <taxon>Gunneridae</taxon>
        <taxon>Pentapetalae</taxon>
        <taxon>rosids</taxon>
        <taxon>fabids</taxon>
        <taxon>Fabales</taxon>
        <taxon>Fabaceae</taxon>
        <taxon>Papilionoideae</taxon>
        <taxon>50 kb inversion clade</taxon>
        <taxon>NPAAA clade</taxon>
        <taxon>Hologalegina</taxon>
        <taxon>IRL clade</taxon>
        <taxon>Fabeae</taxon>
        <taxon>Lathyrus</taxon>
    </lineage>
</organism>
<keyword evidence="4" id="KW-1185">Reference proteome</keyword>
<evidence type="ECO:0000313" key="4">
    <source>
        <dbReference type="Proteomes" id="UP001058974"/>
    </source>
</evidence>
<evidence type="ECO:0000256" key="1">
    <source>
        <dbReference type="SAM" id="MobiDB-lite"/>
    </source>
</evidence>
<dbReference type="InterPro" id="IPR036397">
    <property type="entry name" value="RNaseH_sf"/>
</dbReference>
<name>A0A9D5ARR3_PEA</name>
<dbReference type="AlphaFoldDB" id="A0A9D5ARR3"/>
<dbReference type="GO" id="GO:0004523">
    <property type="term" value="F:RNA-DNA hybrid ribonuclease activity"/>
    <property type="evidence" value="ECO:0007669"/>
    <property type="project" value="InterPro"/>
</dbReference>
<proteinExistence type="predicted"/>
<sequence>MLDRHREEHPRYGIAGSVGVAECKVKRFGRRGSKLELEDFEPVNEAPEEGRVKLNSDGASNDRNRDGCGGLIHNSKGGFHRGHRTSLGRCNVFCAELWGVLEGLKLIRKFN</sequence>
<feature type="compositionally biased region" description="Basic and acidic residues" evidence="1">
    <location>
        <begin position="48"/>
        <end position="66"/>
    </location>
</feature>
<comment type="caution">
    <text evidence="3">The sequence shown here is derived from an EMBL/GenBank/DDBJ whole genome shotgun (WGS) entry which is preliminary data.</text>
</comment>
<feature type="domain" description="RNase H type-1" evidence="2">
    <location>
        <begin position="55"/>
        <end position="109"/>
    </location>
</feature>